<evidence type="ECO:0000256" key="1">
    <source>
        <dbReference type="SAM" id="SignalP"/>
    </source>
</evidence>
<feature type="signal peptide" evidence="1">
    <location>
        <begin position="1"/>
        <end position="22"/>
    </location>
</feature>
<evidence type="ECO:0000313" key="3">
    <source>
        <dbReference type="Proteomes" id="UP001054889"/>
    </source>
</evidence>
<keyword evidence="3" id="KW-1185">Reference proteome</keyword>
<sequence length="80" mass="8676">MPSHRLPVRLPCLACLLRPLAASPARSLYQLVALSCVGSPLPSWRCALARLSHPRRRVQARLLAPVCSLAAQPRLLASSL</sequence>
<feature type="chain" id="PRO_5043349355" description="Secreted protein" evidence="1">
    <location>
        <begin position="23"/>
        <end position="80"/>
    </location>
</feature>
<evidence type="ECO:0000313" key="2">
    <source>
        <dbReference type="EMBL" id="GJN02591.1"/>
    </source>
</evidence>
<keyword evidence="1" id="KW-0732">Signal</keyword>
<gene>
    <name evidence="2" type="primary">ga19957</name>
    <name evidence="2" type="ORF">PR202_ga19957</name>
</gene>
<organism evidence="2 3">
    <name type="scientific">Eleusine coracana subsp. coracana</name>
    <dbReference type="NCBI Taxonomy" id="191504"/>
    <lineage>
        <taxon>Eukaryota</taxon>
        <taxon>Viridiplantae</taxon>
        <taxon>Streptophyta</taxon>
        <taxon>Embryophyta</taxon>
        <taxon>Tracheophyta</taxon>
        <taxon>Spermatophyta</taxon>
        <taxon>Magnoliopsida</taxon>
        <taxon>Liliopsida</taxon>
        <taxon>Poales</taxon>
        <taxon>Poaceae</taxon>
        <taxon>PACMAD clade</taxon>
        <taxon>Chloridoideae</taxon>
        <taxon>Cynodonteae</taxon>
        <taxon>Eleusininae</taxon>
        <taxon>Eleusine</taxon>
    </lineage>
</organism>
<reference evidence="2" key="2">
    <citation type="submission" date="2021-12" db="EMBL/GenBank/DDBJ databases">
        <title>Resequencing data analysis of finger millet.</title>
        <authorList>
            <person name="Hatakeyama M."/>
            <person name="Aluri S."/>
            <person name="Balachadran M.T."/>
            <person name="Sivarajan S.R."/>
            <person name="Poveda L."/>
            <person name="Shimizu-Inatsugi R."/>
            <person name="Schlapbach R."/>
            <person name="Sreeman S.M."/>
            <person name="Shimizu K.K."/>
        </authorList>
    </citation>
    <scope>NUCLEOTIDE SEQUENCE</scope>
</reference>
<dbReference type="EMBL" id="BQKI01000009">
    <property type="protein sequence ID" value="GJN02591.1"/>
    <property type="molecule type" value="Genomic_DNA"/>
</dbReference>
<reference evidence="2" key="1">
    <citation type="journal article" date="2018" name="DNA Res.">
        <title>Multiple hybrid de novo genome assembly of finger millet, an orphan allotetraploid crop.</title>
        <authorList>
            <person name="Hatakeyama M."/>
            <person name="Aluri S."/>
            <person name="Balachadran M.T."/>
            <person name="Sivarajan S.R."/>
            <person name="Patrignani A."/>
            <person name="Gruter S."/>
            <person name="Poveda L."/>
            <person name="Shimizu-Inatsugi R."/>
            <person name="Baeten J."/>
            <person name="Francoijs K.J."/>
            <person name="Nataraja K.N."/>
            <person name="Reddy Y.A.N."/>
            <person name="Phadnis S."/>
            <person name="Ravikumar R.L."/>
            <person name="Schlapbach R."/>
            <person name="Sreeman S.M."/>
            <person name="Shimizu K.K."/>
        </authorList>
    </citation>
    <scope>NUCLEOTIDE SEQUENCE</scope>
</reference>
<name>A0AAV5CWN7_ELECO</name>
<dbReference type="Proteomes" id="UP001054889">
    <property type="component" value="Unassembled WGS sequence"/>
</dbReference>
<proteinExistence type="predicted"/>
<evidence type="ECO:0008006" key="4">
    <source>
        <dbReference type="Google" id="ProtNLM"/>
    </source>
</evidence>
<protein>
    <recommendedName>
        <fullName evidence="4">Secreted protein</fullName>
    </recommendedName>
</protein>
<dbReference type="AlphaFoldDB" id="A0AAV5CWN7"/>
<comment type="caution">
    <text evidence="2">The sequence shown here is derived from an EMBL/GenBank/DDBJ whole genome shotgun (WGS) entry which is preliminary data.</text>
</comment>
<accession>A0AAV5CWN7</accession>